<dbReference type="VEuPathDB" id="GiardiaDB:QR46_0480"/>
<protein>
    <submittedName>
        <fullName evidence="2">Uncharacterized protein</fullName>
    </submittedName>
</protein>
<organism evidence="2 3">
    <name type="scientific">Giardia duodenalis assemblage B</name>
    <dbReference type="NCBI Taxonomy" id="1394984"/>
    <lineage>
        <taxon>Eukaryota</taxon>
        <taxon>Metamonada</taxon>
        <taxon>Diplomonadida</taxon>
        <taxon>Hexamitidae</taxon>
        <taxon>Giardiinae</taxon>
        <taxon>Giardia</taxon>
    </lineage>
</organism>
<comment type="caution">
    <text evidence="2">The sequence shown here is derived from an EMBL/GenBank/DDBJ whole genome shotgun (WGS) entry which is preliminary data.</text>
</comment>
<dbReference type="OrthoDB" id="10258666at2759"/>
<gene>
    <name evidence="2" type="ORF">QR46_0480</name>
</gene>
<feature type="transmembrane region" description="Helical" evidence="1">
    <location>
        <begin position="169"/>
        <end position="193"/>
    </location>
</feature>
<feature type="transmembrane region" description="Helical" evidence="1">
    <location>
        <begin position="136"/>
        <end position="157"/>
    </location>
</feature>
<dbReference type="Proteomes" id="UP000070089">
    <property type="component" value="Unassembled WGS sequence"/>
</dbReference>
<dbReference type="AlphaFoldDB" id="A0A132NZJ9"/>
<reference evidence="2 3" key="1">
    <citation type="journal article" date="2015" name="Mol. Biochem. Parasitol.">
        <title>Identification of polymorphic genes for use in assemblage B genotyping assays through comparative genomics of multiple assemblage B Giardia duodenalis isolates.</title>
        <authorList>
            <person name="Wielinga C."/>
            <person name="Thompson R.C."/>
            <person name="Monis P."/>
            <person name="Ryan U."/>
        </authorList>
    </citation>
    <scope>NUCLEOTIDE SEQUENCE [LARGE SCALE GENOMIC DNA]</scope>
    <source>
        <strain evidence="2 3">BAH15c1</strain>
    </source>
</reference>
<proteinExistence type="predicted"/>
<keyword evidence="1" id="KW-1133">Transmembrane helix</keyword>
<feature type="transmembrane region" description="Helical" evidence="1">
    <location>
        <begin position="92"/>
        <end position="116"/>
    </location>
</feature>
<dbReference type="EMBL" id="JXTI01000007">
    <property type="protein sequence ID" value="KWX15496.1"/>
    <property type="molecule type" value="Genomic_DNA"/>
</dbReference>
<feature type="transmembrane region" description="Helical" evidence="1">
    <location>
        <begin position="58"/>
        <end position="80"/>
    </location>
</feature>
<accession>A0A132NZJ9</accession>
<keyword evidence="1" id="KW-0812">Transmembrane</keyword>
<sequence length="275" mass="30536">MGGYWTGHTKILLLVGIPCIVTTYTIAVVPCNILYVIAMLDSHYSFGSMLRYEFDVRTWLGTMIIYSLLILYFIVSHIMLCCKSNRGRNIIIYCYLSSIGAGYCALVDLFFCLFATFGFVKLESSSLLLIGQLYKYASLSVGVAWLFTVTAGALLLNTESTCLRVLAPVAGSLISFGLSLFIVLVTDAGYYWRYLTSDYLLAGFVLAFTSLACYLVSYFAEFQKKKILHGYDVFDGSAVSFGRVPTSSTSSTTMLSNTHDSSMYRGYQTEAYSYA</sequence>
<name>A0A132NZJ9_GIAIN</name>
<feature type="transmembrane region" description="Helical" evidence="1">
    <location>
        <begin position="12"/>
        <end position="38"/>
    </location>
</feature>
<keyword evidence="1" id="KW-0472">Membrane</keyword>
<evidence type="ECO:0000313" key="3">
    <source>
        <dbReference type="Proteomes" id="UP000070089"/>
    </source>
</evidence>
<evidence type="ECO:0000313" key="2">
    <source>
        <dbReference type="EMBL" id="KWX15496.1"/>
    </source>
</evidence>
<feature type="transmembrane region" description="Helical" evidence="1">
    <location>
        <begin position="199"/>
        <end position="220"/>
    </location>
</feature>
<evidence type="ECO:0000256" key="1">
    <source>
        <dbReference type="SAM" id="Phobius"/>
    </source>
</evidence>